<gene>
    <name evidence="2" type="ORF">J07HQW1_01491</name>
</gene>
<proteinExistence type="predicted"/>
<name>U1PD10_9EURY</name>
<sequence>MRVVIKYIVSNDTSGYLKEHIADIGLIRVSNRYHDHLYVISDRYQRLTKPMDNYTVFADLDRSLSRIAGGMCTDTDTDTDTNSEVDNDTEN</sequence>
<protein>
    <submittedName>
        <fullName evidence="2">Uncharacterized protein</fullName>
    </submittedName>
</protein>
<accession>U1PD10</accession>
<dbReference type="STRING" id="1238424.J07HQW1_01491"/>
<dbReference type="Proteomes" id="UP000030649">
    <property type="component" value="Unassembled WGS sequence"/>
</dbReference>
<dbReference type="AlphaFoldDB" id="U1PD10"/>
<feature type="region of interest" description="Disordered" evidence="1">
    <location>
        <begin position="71"/>
        <end position="91"/>
    </location>
</feature>
<evidence type="ECO:0000313" key="2">
    <source>
        <dbReference type="EMBL" id="ERG91457.1"/>
    </source>
</evidence>
<dbReference type="HOGENOM" id="CLU_2419972_0_0_2"/>
<evidence type="ECO:0000256" key="1">
    <source>
        <dbReference type="SAM" id="MobiDB-lite"/>
    </source>
</evidence>
<reference evidence="2 3" key="1">
    <citation type="journal article" date="2013" name="PLoS ONE">
        <title>Assembly-driven community genomics of a hypersaline microbial ecosystem.</title>
        <authorList>
            <person name="Podell S."/>
            <person name="Ugalde J.A."/>
            <person name="Narasingarao P."/>
            <person name="Banfield J.F."/>
            <person name="Heidelberg K.B."/>
            <person name="Allen E.E."/>
        </authorList>
    </citation>
    <scope>NUCLEOTIDE SEQUENCE [LARGE SCALE GENOMIC DNA]</scope>
    <source>
        <strain evidence="3">J07HQW1</strain>
    </source>
</reference>
<evidence type="ECO:0000313" key="3">
    <source>
        <dbReference type="Proteomes" id="UP000030649"/>
    </source>
</evidence>
<feature type="compositionally biased region" description="Acidic residues" evidence="1">
    <location>
        <begin position="75"/>
        <end position="91"/>
    </location>
</feature>
<dbReference type="EMBL" id="KE356560">
    <property type="protein sequence ID" value="ERG91457.1"/>
    <property type="molecule type" value="Genomic_DNA"/>
</dbReference>
<organism evidence="2 3">
    <name type="scientific">Haloquadratum walsbyi J07HQW1</name>
    <dbReference type="NCBI Taxonomy" id="1238424"/>
    <lineage>
        <taxon>Archaea</taxon>
        <taxon>Methanobacteriati</taxon>
        <taxon>Methanobacteriota</taxon>
        <taxon>Stenosarchaea group</taxon>
        <taxon>Halobacteria</taxon>
        <taxon>Halobacteriales</taxon>
        <taxon>Haloferacaceae</taxon>
        <taxon>Haloquadratum</taxon>
    </lineage>
</organism>